<dbReference type="AlphaFoldDB" id="A0A0D2F8U5"/>
<feature type="compositionally biased region" description="Acidic residues" evidence="1">
    <location>
        <begin position="18"/>
        <end position="32"/>
    </location>
</feature>
<feature type="compositionally biased region" description="Low complexity" evidence="1">
    <location>
        <begin position="617"/>
        <end position="635"/>
    </location>
</feature>
<feature type="compositionally biased region" description="Polar residues" evidence="1">
    <location>
        <begin position="389"/>
        <end position="402"/>
    </location>
</feature>
<sequence length="710" mass="77250">MPTMLSGGYSNANTGGSDDYDNEDCAFSSEDEWPGKQYQVNHAPRAIRKYLQMRDSVKLHNRKAPKTTNDPLPAKGAARKKFHARRGRTWSGKTKPLKSVTSNRVHAAVFPDMRVPIYMRKQPAKNGHSGYGAVAANPRPEDVPIMQIQCPMPGGTSVTMQTDPVEKIIWGPISRIEASGQAKDLVKQLHKAVKGAKKDKTKGKDNKDNESESDGEETSKPVKSPEEEETTNAVKQGDKAAVEGEPTDDSITPETASIASTDVTSSSMTYSTRRGFRAPPVTPGEDVAVGSPSTAAALSMPTLPVMHHIADTKLVEHFRLQHAKDPESFEEETWAIKQGLIDAKVNRGGIPILLREEYTVELASREGAEIAEKWAKGQAKSWEHPSLRSRGNSLKSQPSSGSLKVRGGDVESTAPTTGTAKKENRDWRFVIVNPAPHPSPVSSLPETEHEIAAPTSGLRAPLPEHEPFKDEPKTEEHEQSTNQQDPKPKLSIREIKKALSHLNIADNVSKITTYGTVRHQSSVKREASDHGEKRTVKTWIEITEVYEVPSPQKLTVDDIAAAVEQEDRHMRKSKAERERGGSENESDSGVESDDDLGEKEIASMKKKKKGKAKHPSNESSGYSSDTSSSDNSESDSASDHDSVQGAGNYVYHDPHETGAASVLRSLSRLGEDLNAGNISRIANDFGALIAGLEGERSFHVSLAGAGLAGW</sequence>
<organism evidence="2 3">
    <name type="scientific">Phialophora macrospora</name>
    <dbReference type="NCBI Taxonomy" id="1851006"/>
    <lineage>
        <taxon>Eukaryota</taxon>
        <taxon>Fungi</taxon>
        <taxon>Dikarya</taxon>
        <taxon>Ascomycota</taxon>
        <taxon>Pezizomycotina</taxon>
        <taxon>Eurotiomycetes</taxon>
        <taxon>Chaetothyriomycetidae</taxon>
        <taxon>Chaetothyriales</taxon>
        <taxon>Herpotrichiellaceae</taxon>
        <taxon>Phialophora</taxon>
    </lineage>
</organism>
<feature type="region of interest" description="Disordered" evidence="1">
    <location>
        <begin position="455"/>
        <end position="491"/>
    </location>
</feature>
<feature type="region of interest" description="Disordered" evidence="1">
    <location>
        <begin position="189"/>
        <end position="289"/>
    </location>
</feature>
<name>A0A0D2F8U5_9EURO</name>
<protein>
    <submittedName>
        <fullName evidence="2">Uncharacterized protein</fullName>
    </submittedName>
</protein>
<feature type="compositionally biased region" description="Basic and acidic residues" evidence="1">
    <location>
        <begin position="377"/>
        <end position="386"/>
    </location>
</feature>
<feature type="region of interest" description="Disordered" evidence="1">
    <location>
        <begin position="1"/>
        <end position="38"/>
    </location>
</feature>
<feature type="region of interest" description="Disordered" evidence="1">
    <location>
        <begin position="377"/>
        <end position="427"/>
    </location>
</feature>
<reference evidence="2 3" key="1">
    <citation type="submission" date="2015-01" db="EMBL/GenBank/DDBJ databases">
        <title>The Genome Sequence of Capronia semiimmersa CBS27337.</title>
        <authorList>
            <consortium name="The Broad Institute Genomics Platform"/>
            <person name="Cuomo C."/>
            <person name="de Hoog S."/>
            <person name="Gorbushina A."/>
            <person name="Stielow B."/>
            <person name="Teixiera M."/>
            <person name="Abouelleil A."/>
            <person name="Chapman S.B."/>
            <person name="Priest M."/>
            <person name="Young S.K."/>
            <person name="Wortman J."/>
            <person name="Nusbaum C."/>
            <person name="Birren B."/>
        </authorList>
    </citation>
    <scope>NUCLEOTIDE SEQUENCE [LARGE SCALE GENOMIC DNA]</scope>
    <source>
        <strain evidence="2 3">CBS 27337</strain>
    </source>
</reference>
<feature type="compositionally biased region" description="Basic and acidic residues" evidence="1">
    <location>
        <begin position="462"/>
        <end position="479"/>
    </location>
</feature>
<dbReference type="HOGENOM" id="CLU_432785_0_0_1"/>
<evidence type="ECO:0000313" key="2">
    <source>
        <dbReference type="EMBL" id="KIW63375.1"/>
    </source>
</evidence>
<evidence type="ECO:0000313" key="3">
    <source>
        <dbReference type="Proteomes" id="UP000054266"/>
    </source>
</evidence>
<feature type="compositionally biased region" description="Polar residues" evidence="1">
    <location>
        <begin position="249"/>
        <end position="272"/>
    </location>
</feature>
<feature type="compositionally biased region" description="Acidic residues" evidence="1">
    <location>
        <begin position="584"/>
        <end position="597"/>
    </location>
</feature>
<accession>A0A0D2F8U5</accession>
<gene>
    <name evidence="2" type="ORF">PV04_10224</name>
</gene>
<feature type="compositionally biased region" description="Basic and acidic residues" evidence="1">
    <location>
        <begin position="565"/>
        <end position="582"/>
    </location>
</feature>
<proteinExistence type="predicted"/>
<feature type="compositionally biased region" description="Basic and acidic residues" evidence="1">
    <location>
        <begin position="196"/>
        <end position="210"/>
    </location>
</feature>
<feature type="compositionally biased region" description="Basic residues" evidence="1">
    <location>
        <begin position="77"/>
        <end position="88"/>
    </location>
</feature>
<keyword evidence="3" id="KW-1185">Reference proteome</keyword>
<feature type="region of interest" description="Disordered" evidence="1">
    <location>
        <begin position="565"/>
        <end position="654"/>
    </location>
</feature>
<dbReference type="EMBL" id="KN846962">
    <property type="protein sequence ID" value="KIW63375.1"/>
    <property type="molecule type" value="Genomic_DNA"/>
</dbReference>
<evidence type="ECO:0000256" key="1">
    <source>
        <dbReference type="SAM" id="MobiDB-lite"/>
    </source>
</evidence>
<dbReference type="Proteomes" id="UP000054266">
    <property type="component" value="Unassembled WGS sequence"/>
</dbReference>
<feature type="region of interest" description="Disordered" evidence="1">
    <location>
        <begin position="63"/>
        <end position="99"/>
    </location>
</feature>
<feature type="compositionally biased region" description="Basic residues" evidence="1">
    <location>
        <begin position="604"/>
        <end position="614"/>
    </location>
</feature>